<feature type="domain" description="FBD" evidence="1">
    <location>
        <begin position="149"/>
        <end position="224"/>
    </location>
</feature>
<name>A0ABC8U332_9AQUA</name>
<gene>
    <name evidence="2" type="ORF">ILEXP_LOCUS45333</name>
</gene>
<dbReference type="Proteomes" id="UP001642360">
    <property type="component" value="Unassembled WGS sequence"/>
</dbReference>
<dbReference type="PANTHER" id="PTHR31900:SF30">
    <property type="entry name" value="SUPERFAMILY PROTEIN, PUTATIVE-RELATED"/>
    <property type="match status" value="1"/>
</dbReference>
<dbReference type="PANTHER" id="PTHR31900">
    <property type="entry name" value="F-BOX/RNI SUPERFAMILY PROTEIN-RELATED"/>
    <property type="match status" value="1"/>
</dbReference>
<evidence type="ECO:0000313" key="2">
    <source>
        <dbReference type="EMBL" id="CAK9175528.1"/>
    </source>
</evidence>
<proteinExistence type="predicted"/>
<comment type="caution">
    <text evidence="2">The sequence shown here is derived from an EMBL/GenBank/DDBJ whole genome shotgun (WGS) entry which is preliminary data.</text>
</comment>
<evidence type="ECO:0000259" key="1">
    <source>
        <dbReference type="SMART" id="SM00579"/>
    </source>
</evidence>
<protein>
    <recommendedName>
        <fullName evidence="1">FBD domain-containing protein</fullName>
    </recommendedName>
</protein>
<dbReference type="EMBL" id="CAUOFW020006625">
    <property type="protein sequence ID" value="CAK9175528.1"/>
    <property type="molecule type" value="Genomic_DNA"/>
</dbReference>
<organism evidence="2 3">
    <name type="scientific">Ilex paraguariensis</name>
    <name type="common">yerba mate</name>
    <dbReference type="NCBI Taxonomy" id="185542"/>
    <lineage>
        <taxon>Eukaryota</taxon>
        <taxon>Viridiplantae</taxon>
        <taxon>Streptophyta</taxon>
        <taxon>Embryophyta</taxon>
        <taxon>Tracheophyta</taxon>
        <taxon>Spermatophyta</taxon>
        <taxon>Magnoliopsida</taxon>
        <taxon>eudicotyledons</taxon>
        <taxon>Gunneridae</taxon>
        <taxon>Pentapetalae</taxon>
        <taxon>asterids</taxon>
        <taxon>campanulids</taxon>
        <taxon>Aquifoliales</taxon>
        <taxon>Aquifoliaceae</taxon>
        <taxon>Ilex</taxon>
    </lineage>
</organism>
<dbReference type="InterPro" id="IPR050232">
    <property type="entry name" value="FBL13/AtMIF1-like"/>
</dbReference>
<dbReference type="InterPro" id="IPR006566">
    <property type="entry name" value="FBD"/>
</dbReference>
<accession>A0ABC8U332</accession>
<evidence type="ECO:0000313" key="3">
    <source>
        <dbReference type="Proteomes" id="UP001642360"/>
    </source>
</evidence>
<keyword evidence="3" id="KW-1185">Reference proteome</keyword>
<sequence length="224" mass="26039">MSDSWAIYHHSEFSKYKIELNTPALLLLKYSGPVSEVFPMKSLCSLVKVDIEFYRDRVWGDYEFNQRSTTELAQEIYNVHSLHLSGGSIELKCDSVPINHSYPQTAMLTLQMYDCELPVFHNLTFLELGVCYAGWELLPNLLDSSPHLRTLVFKEIHLKMIDTGEFQGEKHELKMVKYFLHNAKVLKTLNIRLLMTETKQEKSEVYKKLLKIRRSSTSCRVVIS</sequence>
<reference evidence="2 3" key="1">
    <citation type="submission" date="2024-02" db="EMBL/GenBank/DDBJ databases">
        <authorList>
            <person name="Vignale AGUSTIN F."/>
            <person name="Sosa J E."/>
            <person name="Modenutti C."/>
        </authorList>
    </citation>
    <scope>NUCLEOTIDE SEQUENCE [LARGE SCALE GENOMIC DNA]</scope>
</reference>
<dbReference type="Pfam" id="PF08387">
    <property type="entry name" value="FBD"/>
    <property type="match status" value="1"/>
</dbReference>
<dbReference type="SUPFAM" id="SSF52047">
    <property type="entry name" value="RNI-like"/>
    <property type="match status" value="1"/>
</dbReference>
<dbReference type="SMART" id="SM00579">
    <property type="entry name" value="FBD"/>
    <property type="match status" value="1"/>
</dbReference>
<dbReference type="AlphaFoldDB" id="A0ABC8U332"/>